<dbReference type="PIRSF" id="PIRSF001365">
    <property type="entry name" value="DHDPS"/>
    <property type="match status" value="1"/>
</dbReference>
<dbReference type="UniPathway" id="UPA00034">
    <property type="reaction ID" value="UER00017"/>
</dbReference>
<evidence type="ECO:0000256" key="7">
    <source>
        <dbReference type="ARBA" id="ARBA00022915"/>
    </source>
</evidence>
<reference evidence="16 17" key="1">
    <citation type="submission" date="2016-10" db="EMBL/GenBank/DDBJ databases">
        <authorList>
            <person name="de Groot N.N."/>
        </authorList>
    </citation>
    <scope>NUCLEOTIDE SEQUENCE [LARGE SCALE GENOMIC DNA]</scope>
    <source>
        <strain evidence="16 17">DSM 21771</strain>
    </source>
</reference>
<accession>A0A1G8J7X0</accession>
<evidence type="ECO:0000256" key="9">
    <source>
        <dbReference type="ARBA" id="ARBA00023239"/>
    </source>
</evidence>
<evidence type="ECO:0000256" key="1">
    <source>
        <dbReference type="ARBA" id="ARBA00003294"/>
    </source>
</evidence>
<dbReference type="AlphaFoldDB" id="A0A1G8J7X0"/>
<keyword evidence="17" id="KW-1185">Reference proteome</keyword>
<evidence type="ECO:0000256" key="5">
    <source>
        <dbReference type="ARBA" id="ARBA00022490"/>
    </source>
</evidence>
<evidence type="ECO:0000256" key="4">
    <source>
        <dbReference type="ARBA" id="ARBA00012086"/>
    </source>
</evidence>
<keyword evidence="8 12" id="KW-0457">Lysine biosynthesis</keyword>
<dbReference type="InterPro" id="IPR002220">
    <property type="entry name" value="DapA-like"/>
</dbReference>
<dbReference type="GO" id="GO:0009089">
    <property type="term" value="P:lysine biosynthetic process via diaminopimelate"/>
    <property type="evidence" value="ECO:0007669"/>
    <property type="project" value="UniProtKB-UniRule"/>
</dbReference>
<dbReference type="OrthoDB" id="9782828at2"/>
<proteinExistence type="inferred from homology"/>
<feature type="site" description="Part of a proton relay during catalysis" evidence="12">
    <location>
        <position position="45"/>
    </location>
</feature>
<feature type="site" description="Part of a proton relay during catalysis" evidence="12">
    <location>
        <position position="108"/>
    </location>
</feature>
<comment type="subunit">
    <text evidence="12">Homotetramer; dimer of dimers.</text>
</comment>
<dbReference type="EC" id="4.3.3.7" evidence="4 12"/>
<name>A0A1G8J7X0_9BACI</name>
<dbReference type="CDD" id="cd00950">
    <property type="entry name" value="DHDPS"/>
    <property type="match status" value="1"/>
</dbReference>
<evidence type="ECO:0000256" key="6">
    <source>
        <dbReference type="ARBA" id="ARBA00022605"/>
    </source>
</evidence>
<evidence type="ECO:0000256" key="3">
    <source>
        <dbReference type="ARBA" id="ARBA00007592"/>
    </source>
</evidence>
<evidence type="ECO:0000256" key="14">
    <source>
        <dbReference type="PIRSR" id="PIRSR001365-1"/>
    </source>
</evidence>
<comment type="similarity">
    <text evidence="3 12 13">Belongs to the DapA family.</text>
</comment>
<dbReference type="SUPFAM" id="SSF51569">
    <property type="entry name" value="Aldolase"/>
    <property type="match status" value="1"/>
</dbReference>
<dbReference type="InterPro" id="IPR020625">
    <property type="entry name" value="Schiff_base-form_aldolases_AS"/>
</dbReference>
<comment type="function">
    <text evidence="1 12">Catalyzes the condensation of (S)-aspartate-beta-semialdehyde [(S)-ASA] and pyruvate to 4-hydroxy-tetrahydrodipicolinate (HTPA).</text>
</comment>
<dbReference type="RefSeq" id="WP_090395584.1">
    <property type="nucleotide sequence ID" value="NZ_FNEN01000001.1"/>
</dbReference>
<keyword evidence="5 12" id="KW-0963">Cytoplasm</keyword>
<organism evidence="16 17">
    <name type="scientific">Natribacillus halophilus</name>
    <dbReference type="NCBI Taxonomy" id="549003"/>
    <lineage>
        <taxon>Bacteria</taxon>
        <taxon>Bacillati</taxon>
        <taxon>Bacillota</taxon>
        <taxon>Bacilli</taxon>
        <taxon>Bacillales</taxon>
        <taxon>Bacillaceae</taxon>
        <taxon>Natribacillus</taxon>
    </lineage>
</organism>
<dbReference type="HAMAP" id="MF_00418">
    <property type="entry name" value="DapA"/>
    <property type="match status" value="1"/>
</dbReference>
<keyword evidence="7 12" id="KW-0220">Diaminopimelate biosynthesis</keyword>
<feature type="active site" description="Schiff-base intermediate with substrate" evidence="12 14">
    <location>
        <position position="162"/>
    </location>
</feature>
<feature type="binding site" evidence="12 15">
    <location>
        <position position="46"/>
    </location>
    <ligand>
        <name>pyruvate</name>
        <dbReference type="ChEBI" id="CHEBI:15361"/>
    </ligand>
</feature>
<dbReference type="InterPro" id="IPR005263">
    <property type="entry name" value="DapA"/>
</dbReference>
<protein>
    <recommendedName>
        <fullName evidence="4 12">4-hydroxy-tetrahydrodipicolinate synthase</fullName>
        <shortName evidence="12">HTPA synthase</shortName>
        <ecNumber evidence="4 12">4.3.3.7</ecNumber>
    </recommendedName>
</protein>
<dbReference type="PROSITE" id="PS00665">
    <property type="entry name" value="DHDPS_1"/>
    <property type="match status" value="1"/>
</dbReference>
<comment type="caution">
    <text evidence="12">Was originally thought to be a dihydrodipicolinate synthase (DHDPS), catalyzing the condensation of (S)-aspartate-beta-semialdehyde [(S)-ASA] and pyruvate to dihydrodipicolinate (DHDP). However, it was shown in E.coli that the product of the enzymatic reaction is not dihydrodipicolinate but in fact (4S)-4-hydroxy-2,3,4,5-tetrahydro-(2S)-dipicolinic acid (HTPA), and that the consecutive dehydration reaction leading to DHDP is not spontaneous but catalyzed by DapB.</text>
</comment>
<dbReference type="NCBIfam" id="TIGR00674">
    <property type="entry name" value="dapA"/>
    <property type="match status" value="1"/>
</dbReference>
<gene>
    <name evidence="12" type="primary">dapA</name>
    <name evidence="16" type="ORF">SAMN04488123_10185</name>
</gene>
<feature type="active site" description="Proton donor/acceptor" evidence="12 14">
    <location>
        <position position="134"/>
    </location>
</feature>
<evidence type="ECO:0000256" key="13">
    <source>
        <dbReference type="PIRNR" id="PIRNR001365"/>
    </source>
</evidence>
<dbReference type="Gene3D" id="3.20.20.70">
    <property type="entry name" value="Aldolase class I"/>
    <property type="match status" value="1"/>
</dbReference>
<dbReference type="PROSITE" id="PS00666">
    <property type="entry name" value="DHDPS_2"/>
    <property type="match status" value="1"/>
</dbReference>
<keyword evidence="6 12" id="KW-0028">Amino-acid biosynthesis</keyword>
<comment type="pathway">
    <text evidence="2 12">Amino-acid biosynthesis; L-lysine biosynthesis via DAP pathway; (S)-tetrahydrodipicolinate from L-aspartate: step 3/4.</text>
</comment>
<evidence type="ECO:0000313" key="17">
    <source>
        <dbReference type="Proteomes" id="UP000198853"/>
    </source>
</evidence>
<sequence>MNLGRLVTAMVTPFDDKGEIDFQDLTKLINHLIANGTESIVVSGTTGESPTLSKEEKVALFKHTVKVVNGRIPVVAGTGTSDTRASMSLTRAAEEAGADGIMLVTPYYSKPSQEGMYQHFKTISECTDLPIMLYNVPGRTAVSLTPETIIRLSNIPNIEAVKEASGDADAASFIIENAQDGFKLYGGDDSLTLPLMSIGSTGIVSVASHIIGKNMLQMIQSFTQGHVQLAAKQHRELLPVMNAMFMAPSPAPVKAALEMQGIISGNLRLPMIPLTEEEHQLLYQTLQPKATFFVS</sequence>
<evidence type="ECO:0000256" key="11">
    <source>
        <dbReference type="ARBA" id="ARBA00047836"/>
    </source>
</evidence>
<dbReference type="PRINTS" id="PR00146">
    <property type="entry name" value="DHPICSNTHASE"/>
</dbReference>
<evidence type="ECO:0000313" key="16">
    <source>
        <dbReference type="EMBL" id="SDI27349.1"/>
    </source>
</evidence>
<dbReference type="GO" id="GO:0008840">
    <property type="term" value="F:4-hydroxy-tetrahydrodipicolinate synthase activity"/>
    <property type="evidence" value="ECO:0007669"/>
    <property type="project" value="UniProtKB-UniRule"/>
</dbReference>
<comment type="subcellular location">
    <subcellularLocation>
        <location evidence="12">Cytoplasm</location>
    </subcellularLocation>
</comment>
<keyword evidence="9 12" id="KW-0456">Lyase</keyword>
<evidence type="ECO:0000256" key="2">
    <source>
        <dbReference type="ARBA" id="ARBA00005120"/>
    </source>
</evidence>
<dbReference type="PANTHER" id="PTHR12128">
    <property type="entry name" value="DIHYDRODIPICOLINATE SYNTHASE"/>
    <property type="match status" value="1"/>
</dbReference>
<evidence type="ECO:0000256" key="12">
    <source>
        <dbReference type="HAMAP-Rule" id="MF_00418"/>
    </source>
</evidence>
<comment type="catalytic activity">
    <reaction evidence="11 12">
        <text>L-aspartate 4-semialdehyde + pyruvate = (2S,4S)-4-hydroxy-2,3,4,5-tetrahydrodipicolinate + H2O + H(+)</text>
        <dbReference type="Rhea" id="RHEA:34171"/>
        <dbReference type="ChEBI" id="CHEBI:15361"/>
        <dbReference type="ChEBI" id="CHEBI:15377"/>
        <dbReference type="ChEBI" id="CHEBI:15378"/>
        <dbReference type="ChEBI" id="CHEBI:67139"/>
        <dbReference type="ChEBI" id="CHEBI:537519"/>
        <dbReference type="EC" id="4.3.3.7"/>
    </reaction>
</comment>
<dbReference type="GO" id="GO:0005829">
    <property type="term" value="C:cytosol"/>
    <property type="evidence" value="ECO:0007669"/>
    <property type="project" value="TreeGrafter"/>
</dbReference>
<dbReference type="Pfam" id="PF00701">
    <property type="entry name" value="DHDPS"/>
    <property type="match status" value="1"/>
</dbReference>
<dbReference type="PANTHER" id="PTHR12128:SF66">
    <property type="entry name" value="4-HYDROXY-2-OXOGLUTARATE ALDOLASE, MITOCHONDRIAL"/>
    <property type="match status" value="1"/>
</dbReference>
<dbReference type="InterPro" id="IPR020624">
    <property type="entry name" value="Schiff_base-form_aldolases_CS"/>
</dbReference>
<evidence type="ECO:0000256" key="10">
    <source>
        <dbReference type="ARBA" id="ARBA00023270"/>
    </source>
</evidence>
<dbReference type="EMBL" id="FNEN01000001">
    <property type="protein sequence ID" value="SDI27349.1"/>
    <property type="molecule type" value="Genomic_DNA"/>
</dbReference>
<dbReference type="SMART" id="SM01130">
    <property type="entry name" value="DHDPS"/>
    <property type="match status" value="1"/>
</dbReference>
<dbReference type="GO" id="GO:0019877">
    <property type="term" value="P:diaminopimelate biosynthetic process"/>
    <property type="evidence" value="ECO:0007669"/>
    <property type="project" value="UniProtKB-UniRule"/>
</dbReference>
<evidence type="ECO:0000256" key="15">
    <source>
        <dbReference type="PIRSR" id="PIRSR001365-2"/>
    </source>
</evidence>
<dbReference type="InterPro" id="IPR013785">
    <property type="entry name" value="Aldolase_TIM"/>
</dbReference>
<keyword evidence="10 12" id="KW-0704">Schiff base</keyword>
<dbReference type="Proteomes" id="UP000198853">
    <property type="component" value="Unassembled WGS sequence"/>
</dbReference>
<feature type="binding site" evidence="12 15">
    <location>
        <position position="204"/>
    </location>
    <ligand>
        <name>pyruvate</name>
        <dbReference type="ChEBI" id="CHEBI:15361"/>
    </ligand>
</feature>
<evidence type="ECO:0000256" key="8">
    <source>
        <dbReference type="ARBA" id="ARBA00023154"/>
    </source>
</evidence>